<dbReference type="Proteomes" id="UP000789901">
    <property type="component" value="Unassembled WGS sequence"/>
</dbReference>
<protein>
    <submittedName>
        <fullName evidence="1">25098_t:CDS:1</fullName>
    </submittedName>
</protein>
<organism evidence="1 2">
    <name type="scientific">Gigaspora margarita</name>
    <dbReference type="NCBI Taxonomy" id="4874"/>
    <lineage>
        <taxon>Eukaryota</taxon>
        <taxon>Fungi</taxon>
        <taxon>Fungi incertae sedis</taxon>
        <taxon>Mucoromycota</taxon>
        <taxon>Glomeromycotina</taxon>
        <taxon>Glomeromycetes</taxon>
        <taxon>Diversisporales</taxon>
        <taxon>Gigasporaceae</taxon>
        <taxon>Gigaspora</taxon>
    </lineage>
</organism>
<evidence type="ECO:0000313" key="2">
    <source>
        <dbReference type="Proteomes" id="UP000789901"/>
    </source>
</evidence>
<name>A0ABN7XLS0_GIGMA</name>
<keyword evidence="2" id="KW-1185">Reference proteome</keyword>
<evidence type="ECO:0000313" key="1">
    <source>
        <dbReference type="EMBL" id="CAG8856177.1"/>
    </source>
</evidence>
<comment type="caution">
    <text evidence="1">The sequence shown here is derived from an EMBL/GenBank/DDBJ whole genome shotgun (WGS) entry which is preliminary data.</text>
</comment>
<accession>A0ABN7XLS0</accession>
<gene>
    <name evidence="1" type="ORF">GMARGA_LOCUS44998</name>
</gene>
<dbReference type="EMBL" id="CAJVQB010156992">
    <property type="protein sequence ID" value="CAG8856177.1"/>
    <property type="molecule type" value="Genomic_DNA"/>
</dbReference>
<proteinExistence type="predicted"/>
<reference evidence="1 2" key="1">
    <citation type="submission" date="2021-06" db="EMBL/GenBank/DDBJ databases">
        <authorList>
            <person name="Kallberg Y."/>
            <person name="Tangrot J."/>
            <person name="Rosling A."/>
        </authorList>
    </citation>
    <scope>NUCLEOTIDE SEQUENCE [LARGE SCALE GENOMIC DNA]</scope>
    <source>
        <strain evidence="1 2">120-4 pot B 10/14</strain>
    </source>
</reference>
<sequence length="46" mass="5475">MSKNKKTKVEDRIEILKQQEQAISKEFTKYLAEAVEKEKNQEHPDN</sequence>